<evidence type="ECO:0000313" key="2">
    <source>
        <dbReference type="Proteomes" id="UP001327560"/>
    </source>
</evidence>
<sequence length="219" mass="24569">MNINVPYMNDIYVSVGYPRRNVERNTNLHRYKVEIFCTIIDMQLQELNSRFNDVNTELLLCVACLSPIDAFSSFDKRKLLRLVEFYPIEFSSIEIDLLDNQLKSYIIDMTSHQGFLNLSGLTDLATRMAIGLRKLKSLIEKKDQLQKDLMESGVVQVMFHVSAGTAENSDFAAFRACEEALGVDPHPPPLVGGIDGGTLPKPECTEPTMVVLHRGSAEA</sequence>
<accession>A0AAQ3JSY4</accession>
<organism evidence="1 2">
    <name type="scientific">Canna indica</name>
    <name type="common">Indian-shot</name>
    <dbReference type="NCBI Taxonomy" id="4628"/>
    <lineage>
        <taxon>Eukaryota</taxon>
        <taxon>Viridiplantae</taxon>
        <taxon>Streptophyta</taxon>
        <taxon>Embryophyta</taxon>
        <taxon>Tracheophyta</taxon>
        <taxon>Spermatophyta</taxon>
        <taxon>Magnoliopsida</taxon>
        <taxon>Liliopsida</taxon>
        <taxon>Zingiberales</taxon>
        <taxon>Cannaceae</taxon>
        <taxon>Canna</taxon>
    </lineage>
</organism>
<reference evidence="1 2" key="1">
    <citation type="submission" date="2023-10" db="EMBL/GenBank/DDBJ databases">
        <title>Chromosome-scale genome assembly provides insights into flower coloration mechanisms of Canna indica.</title>
        <authorList>
            <person name="Li C."/>
        </authorList>
    </citation>
    <scope>NUCLEOTIDE SEQUENCE [LARGE SCALE GENOMIC DNA]</scope>
    <source>
        <tissue evidence="1">Flower</tissue>
    </source>
</reference>
<dbReference type="PANTHER" id="PTHR11697:SF230">
    <property type="entry name" value="ZINC FINGER, MYM DOMAIN CONTAINING 1"/>
    <property type="match status" value="1"/>
</dbReference>
<evidence type="ECO:0000313" key="1">
    <source>
        <dbReference type="EMBL" id="WOK94963.1"/>
    </source>
</evidence>
<proteinExistence type="predicted"/>
<dbReference type="Proteomes" id="UP001327560">
    <property type="component" value="Chromosome 1"/>
</dbReference>
<dbReference type="EMBL" id="CP136890">
    <property type="protein sequence ID" value="WOK94963.1"/>
    <property type="molecule type" value="Genomic_DNA"/>
</dbReference>
<gene>
    <name evidence="1" type="ORF">Cni_G03668</name>
</gene>
<name>A0AAQ3JSY4_9LILI</name>
<dbReference type="InterPro" id="IPR055298">
    <property type="entry name" value="AtLOH3-like"/>
</dbReference>
<dbReference type="AlphaFoldDB" id="A0AAQ3JSY4"/>
<dbReference type="PANTHER" id="PTHR11697">
    <property type="entry name" value="GENERAL TRANSCRIPTION FACTOR 2-RELATED ZINC FINGER PROTEIN"/>
    <property type="match status" value="1"/>
</dbReference>
<keyword evidence="2" id="KW-1185">Reference proteome</keyword>
<protein>
    <submittedName>
        <fullName evidence="1">Zinc finger MYM-type protein 1-like</fullName>
    </submittedName>
</protein>